<proteinExistence type="predicted"/>
<feature type="non-terminal residue" evidence="1">
    <location>
        <position position="1"/>
    </location>
</feature>
<organism evidence="1 2">
    <name type="scientific">Pristionchus mayeri</name>
    <dbReference type="NCBI Taxonomy" id="1317129"/>
    <lineage>
        <taxon>Eukaryota</taxon>
        <taxon>Metazoa</taxon>
        <taxon>Ecdysozoa</taxon>
        <taxon>Nematoda</taxon>
        <taxon>Chromadorea</taxon>
        <taxon>Rhabditida</taxon>
        <taxon>Rhabditina</taxon>
        <taxon>Diplogasteromorpha</taxon>
        <taxon>Diplogasteroidea</taxon>
        <taxon>Neodiplogasteridae</taxon>
        <taxon>Pristionchus</taxon>
    </lineage>
</organism>
<evidence type="ECO:0000313" key="2">
    <source>
        <dbReference type="Proteomes" id="UP001328107"/>
    </source>
</evidence>
<dbReference type="EMBL" id="BTRK01000001">
    <property type="protein sequence ID" value="GMR33936.1"/>
    <property type="molecule type" value="Genomic_DNA"/>
</dbReference>
<name>A0AAN5CAG8_9BILA</name>
<evidence type="ECO:0000313" key="1">
    <source>
        <dbReference type="EMBL" id="GMR33936.1"/>
    </source>
</evidence>
<dbReference type="Proteomes" id="UP001328107">
    <property type="component" value="Unassembled WGS sequence"/>
</dbReference>
<comment type="caution">
    <text evidence="1">The sequence shown here is derived from an EMBL/GenBank/DDBJ whole genome shotgun (WGS) entry which is preliminary data.</text>
</comment>
<dbReference type="AlphaFoldDB" id="A0AAN5CAG8"/>
<sequence length="118" mass="13436">SRSSEKFTIDWGKSKENCKDNVGCILPMMCISSADATSTKLNLYDGSNDLAKSECSLGFQLRYLNEEKILYFLQIEKAISSKKIEIYHGDKLVLSCEEQEGKTVINKSEEPDFERLRI</sequence>
<protein>
    <submittedName>
        <fullName evidence="1">Uncharacterized protein</fullName>
    </submittedName>
</protein>
<gene>
    <name evidence="1" type="ORF">PMAYCL1PPCAC_04131</name>
</gene>
<feature type="non-terminal residue" evidence="1">
    <location>
        <position position="118"/>
    </location>
</feature>
<reference evidence="2" key="1">
    <citation type="submission" date="2022-10" db="EMBL/GenBank/DDBJ databases">
        <title>Genome assembly of Pristionchus species.</title>
        <authorList>
            <person name="Yoshida K."/>
            <person name="Sommer R.J."/>
        </authorList>
    </citation>
    <scope>NUCLEOTIDE SEQUENCE [LARGE SCALE GENOMIC DNA]</scope>
    <source>
        <strain evidence="2">RS5460</strain>
    </source>
</reference>
<keyword evidence="2" id="KW-1185">Reference proteome</keyword>
<accession>A0AAN5CAG8</accession>